<sequence>MMQNTGIHHVSVLVRSAKKAYDFYTNILGLKMFLKTVNQDDPTMYHLFLCDQEAREGTEFTVFEMSHFRDNQFGTNAIERVMFLVPSVDSLYFWQERLEKMGVLHYGIETFRNQEILRFEDFDGMKLGLMVAKDASIAKGTPHPEIPDEHLIFGMGAVFLRVRYLEASLDMLTTRLGFTQEEPIDYFNHTLIPLHIHNLWQHEIYLIEDKDNKRERLGVGGMHHIAFGVDNEATLAAFAQYLDEENIHHSGIVNREFFQSLYYREPNSILYEIATPPIDRVPYLQTPQATFDEYELILPSFLEDQRATIERDLAQQER</sequence>
<dbReference type="PANTHER" id="PTHR36110:SF4">
    <property type="entry name" value="RING-CLEAVING DIOXYGENASE MHQA-RELATED"/>
    <property type="match status" value="1"/>
</dbReference>
<protein>
    <submittedName>
        <fullName evidence="3">Ring-cleaving dioxygenase</fullName>
    </submittedName>
</protein>
<evidence type="ECO:0000313" key="4">
    <source>
        <dbReference type="Proteomes" id="UP000196074"/>
    </source>
</evidence>
<dbReference type="Pfam" id="PF00903">
    <property type="entry name" value="Glyoxalase"/>
    <property type="match status" value="1"/>
</dbReference>
<keyword evidence="3" id="KW-0223">Dioxygenase</keyword>
<organism evidence="3 4">
    <name type="scientific">Enterococcus cecorum</name>
    <dbReference type="NCBI Taxonomy" id="44008"/>
    <lineage>
        <taxon>Bacteria</taxon>
        <taxon>Bacillati</taxon>
        <taxon>Bacillota</taxon>
        <taxon>Bacilli</taxon>
        <taxon>Lactobacillales</taxon>
        <taxon>Enterococcaceae</taxon>
        <taxon>Enterococcus</taxon>
    </lineage>
</organism>
<dbReference type="Proteomes" id="UP000196074">
    <property type="component" value="Unassembled WGS sequence"/>
</dbReference>
<dbReference type="EMBL" id="NFLC01000011">
    <property type="protein sequence ID" value="OUQ10287.1"/>
    <property type="molecule type" value="Genomic_DNA"/>
</dbReference>
<evidence type="ECO:0000313" key="3">
    <source>
        <dbReference type="EMBL" id="OUQ10287.1"/>
    </source>
</evidence>
<keyword evidence="3" id="KW-0560">Oxidoreductase</keyword>
<dbReference type="GO" id="GO:0004462">
    <property type="term" value="F:lactoylglutathione lyase activity"/>
    <property type="evidence" value="ECO:0007669"/>
    <property type="project" value="InterPro"/>
</dbReference>
<dbReference type="AlphaFoldDB" id="A0A1Y4QYB3"/>
<gene>
    <name evidence="3" type="ORF">B5E88_07005</name>
</gene>
<dbReference type="RefSeq" id="WP_087215029.1">
    <property type="nucleotide sequence ID" value="NZ_NFLC01000011.1"/>
</dbReference>
<proteinExistence type="predicted"/>
<evidence type="ECO:0000256" key="1">
    <source>
        <dbReference type="ARBA" id="ARBA00022723"/>
    </source>
</evidence>
<reference evidence="4" key="1">
    <citation type="submission" date="2017-04" db="EMBL/GenBank/DDBJ databases">
        <title>Function of individual gut microbiota members based on whole genome sequencing of pure cultures obtained from chicken caecum.</title>
        <authorList>
            <person name="Medvecky M."/>
            <person name="Cejkova D."/>
            <person name="Polansky O."/>
            <person name="Karasova D."/>
            <person name="Kubasova T."/>
            <person name="Cizek A."/>
            <person name="Rychlik I."/>
        </authorList>
    </citation>
    <scope>NUCLEOTIDE SEQUENCE [LARGE SCALE GENOMIC DNA]</scope>
    <source>
        <strain evidence="4">An144</strain>
    </source>
</reference>
<dbReference type="SUPFAM" id="SSF54593">
    <property type="entry name" value="Glyoxalase/Bleomycin resistance protein/Dihydroxybiphenyl dioxygenase"/>
    <property type="match status" value="1"/>
</dbReference>
<comment type="caution">
    <text evidence="3">The sequence shown here is derived from an EMBL/GenBank/DDBJ whole genome shotgun (WGS) entry which is preliminary data.</text>
</comment>
<dbReference type="PROSITE" id="PS51819">
    <property type="entry name" value="VOC"/>
    <property type="match status" value="2"/>
</dbReference>
<keyword evidence="1" id="KW-0479">Metal-binding</keyword>
<dbReference type="GO" id="GO:0046872">
    <property type="term" value="F:metal ion binding"/>
    <property type="evidence" value="ECO:0007669"/>
    <property type="project" value="UniProtKB-KW"/>
</dbReference>
<feature type="domain" description="VOC" evidence="2">
    <location>
        <begin position="154"/>
        <end position="276"/>
    </location>
</feature>
<feature type="domain" description="VOC" evidence="2">
    <location>
        <begin position="6"/>
        <end position="132"/>
    </location>
</feature>
<dbReference type="InterPro" id="IPR018146">
    <property type="entry name" value="Glyoxalase_1_CS"/>
</dbReference>
<dbReference type="InterPro" id="IPR037523">
    <property type="entry name" value="VOC_core"/>
</dbReference>
<dbReference type="InterPro" id="IPR029068">
    <property type="entry name" value="Glyas_Bleomycin-R_OHBP_Dase"/>
</dbReference>
<dbReference type="InterPro" id="IPR004360">
    <property type="entry name" value="Glyas_Fos-R_dOase_dom"/>
</dbReference>
<dbReference type="GO" id="GO:0051213">
    <property type="term" value="F:dioxygenase activity"/>
    <property type="evidence" value="ECO:0007669"/>
    <property type="project" value="UniProtKB-KW"/>
</dbReference>
<dbReference type="Gene3D" id="3.10.180.10">
    <property type="entry name" value="2,3-Dihydroxybiphenyl 1,2-Dioxygenase, domain 1"/>
    <property type="match status" value="2"/>
</dbReference>
<dbReference type="InterPro" id="IPR052537">
    <property type="entry name" value="Extradiol_RC_dioxygenase"/>
</dbReference>
<dbReference type="PROSITE" id="PS00934">
    <property type="entry name" value="GLYOXALASE_I_1"/>
    <property type="match status" value="1"/>
</dbReference>
<name>A0A1Y4QYB3_9ENTE</name>
<accession>A0A1Y4QYB3</accession>
<evidence type="ECO:0000259" key="2">
    <source>
        <dbReference type="PROSITE" id="PS51819"/>
    </source>
</evidence>
<dbReference type="PANTHER" id="PTHR36110">
    <property type="entry name" value="RING-CLEAVING DIOXYGENASE MHQE-RELATED"/>
    <property type="match status" value="1"/>
</dbReference>